<evidence type="ECO:0000256" key="1">
    <source>
        <dbReference type="SAM" id="MobiDB-lite"/>
    </source>
</evidence>
<sequence>MNSTVHICLPLMMGVSVVARQPAWYIEVCIVMKWTLLGASLKLPISRVDGNAKRWFAIISESIPLRTRASQLEVVERDQAFALNHAEPRRPDALRSGPMNKLQRSPNFYHASCDNFRFPSIRIIEQSFVHLIRGQLQSRIWDQRMRSEMNAELGGEDKAATSDSELNEPLLAPVESNDSEDAPSKLFDKNYETRVDLMTVLPLRGSQTQPRSPDFLSNILQILVIMWPASKEREKEREGGRSDAMQSDSFHFSLAHYQLLHQTARTHIFICTLELILFAHGSKIKFNMEQNDISEFYSNGAIINQGTNDEICLPNIEELNPGHKLHASGPSTLPPAARRAASAVTAARMQPLYFTMEYAFRISIFSIGDMEGEIREQLRLVCMGTDPELTKRIMCSAEKLSMETVGLKAPGLSTPVHMVEAIKMQLQILFFEHEGLDPALEALTVFEANIQHLCQIKQLWPPSPGLLPGALPALWTTAPLGDTLGSADPSSSRTEGHTLSALRVSEILYREAFTEIENFIGLDIAGVQLWFYEMDASMGARGDPALSDPGTPEQHQASQTHPPFPVGPQPLLTAQQLASAVAGVRPGGTPALSQPVLIPFSMAGQLGGQQGLVLTLPTANLTNIQGLVAAAAAGGIMTLPLQTLQGNPPCLCVL</sequence>
<dbReference type="AlphaFoldDB" id="A0A643BXA2"/>
<comment type="caution">
    <text evidence="2">The sequence shown here is derived from an EMBL/GenBank/DDBJ whole genome shotgun (WGS) entry which is preliminary data.</text>
</comment>
<reference evidence="2 3" key="1">
    <citation type="journal article" date="2019" name="PLoS ONE">
        <title>Genomic analyses reveal an absence of contemporary introgressive admixture between fin whales and blue whales, despite known hybrids.</title>
        <authorList>
            <person name="Westbury M.V."/>
            <person name="Petersen B."/>
            <person name="Lorenzen E.D."/>
        </authorList>
    </citation>
    <scope>NUCLEOTIDE SEQUENCE [LARGE SCALE GENOMIC DNA]</scope>
    <source>
        <strain evidence="2">FinWhale-01</strain>
    </source>
</reference>
<dbReference type="Proteomes" id="UP000437017">
    <property type="component" value="Unassembled WGS sequence"/>
</dbReference>
<name>A0A643BXA2_BALPH</name>
<evidence type="ECO:0000313" key="2">
    <source>
        <dbReference type="EMBL" id="KAB0392607.1"/>
    </source>
</evidence>
<keyword evidence="3" id="KW-1185">Reference proteome</keyword>
<gene>
    <name evidence="2" type="ORF">E2I00_004072</name>
</gene>
<organism evidence="2 3">
    <name type="scientific">Balaenoptera physalus</name>
    <name type="common">Fin whale</name>
    <name type="synonym">Balaena physalus</name>
    <dbReference type="NCBI Taxonomy" id="9770"/>
    <lineage>
        <taxon>Eukaryota</taxon>
        <taxon>Metazoa</taxon>
        <taxon>Chordata</taxon>
        <taxon>Craniata</taxon>
        <taxon>Vertebrata</taxon>
        <taxon>Euteleostomi</taxon>
        <taxon>Mammalia</taxon>
        <taxon>Eutheria</taxon>
        <taxon>Laurasiatheria</taxon>
        <taxon>Artiodactyla</taxon>
        <taxon>Whippomorpha</taxon>
        <taxon>Cetacea</taxon>
        <taxon>Mysticeti</taxon>
        <taxon>Balaenopteridae</taxon>
        <taxon>Balaenoptera</taxon>
    </lineage>
</organism>
<evidence type="ECO:0000313" key="3">
    <source>
        <dbReference type="Proteomes" id="UP000437017"/>
    </source>
</evidence>
<feature type="region of interest" description="Disordered" evidence="1">
    <location>
        <begin position="541"/>
        <end position="567"/>
    </location>
</feature>
<proteinExistence type="predicted"/>
<accession>A0A643BXA2</accession>
<protein>
    <submittedName>
        <fullName evidence="2">Uncharacterized protein</fullName>
    </submittedName>
</protein>
<dbReference type="OrthoDB" id="10066259at2759"/>
<dbReference type="EMBL" id="SGJD01003712">
    <property type="protein sequence ID" value="KAB0392607.1"/>
    <property type="molecule type" value="Genomic_DNA"/>
</dbReference>